<feature type="region of interest" description="Disordered" evidence="1">
    <location>
        <begin position="1"/>
        <end position="92"/>
    </location>
</feature>
<feature type="compositionally biased region" description="Low complexity" evidence="1">
    <location>
        <begin position="53"/>
        <end position="68"/>
    </location>
</feature>
<reference evidence="2 3" key="1">
    <citation type="submission" date="2023-11" db="EMBL/GenBank/DDBJ databases">
        <title>Draft genome sequence and annotation of the polyextremotolerant black yeast-like fungus Aureobasidium pullulans NRRL 62042.</title>
        <authorList>
            <person name="Dielentheis-Frenken M.R.E."/>
            <person name="Wibberg D."/>
            <person name="Blank L.M."/>
            <person name="Tiso T."/>
        </authorList>
    </citation>
    <scope>NUCLEOTIDE SEQUENCE [LARGE SCALE GENOMIC DNA]</scope>
    <source>
        <strain evidence="2 3">NRRL 62042</strain>
    </source>
</reference>
<evidence type="ECO:0000313" key="3">
    <source>
        <dbReference type="Proteomes" id="UP001341245"/>
    </source>
</evidence>
<protein>
    <submittedName>
        <fullName evidence="2">Uncharacterized protein</fullName>
    </submittedName>
</protein>
<evidence type="ECO:0000313" key="2">
    <source>
        <dbReference type="EMBL" id="KAK6000980.1"/>
    </source>
</evidence>
<evidence type="ECO:0000256" key="1">
    <source>
        <dbReference type="SAM" id="MobiDB-lite"/>
    </source>
</evidence>
<gene>
    <name evidence="2" type="ORF">QM012_003063</name>
</gene>
<dbReference type="Proteomes" id="UP001341245">
    <property type="component" value="Unassembled WGS sequence"/>
</dbReference>
<proteinExistence type="predicted"/>
<comment type="caution">
    <text evidence="2">The sequence shown here is derived from an EMBL/GenBank/DDBJ whole genome shotgun (WGS) entry which is preliminary data.</text>
</comment>
<accession>A0ABR0TAI4</accession>
<sequence>MHEDSIQKASSVEVAERRKSSVLRPTITRGDSFLEERDGGRKLDDISRPGLGLTRLSSSRIPLSRGSSYQPDWAQDAEEMSAPPVPVEELGSPEDLKDMLRMGRTQEMRRVFKQFSLISFGCLSQCTWEFVLLCVVFRRLDVHHGVAGRNGFHDTKLGRPAFLGFGIRE</sequence>
<organism evidence="2 3">
    <name type="scientific">Aureobasidium pullulans</name>
    <name type="common">Black yeast</name>
    <name type="synonym">Pullularia pullulans</name>
    <dbReference type="NCBI Taxonomy" id="5580"/>
    <lineage>
        <taxon>Eukaryota</taxon>
        <taxon>Fungi</taxon>
        <taxon>Dikarya</taxon>
        <taxon>Ascomycota</taxon>
        <taxon>Pezizomycotina</taxon>
        <taxon>Dothideomycetes</taxon>
        <taxon>Dothideomycetidae</taxon>
        <taxon>Dothideales</taxon>
        <taxon>Saccotheciaceae</taxon>
        <taxon>Aureobasidium</taxon>
    </lineage>
</organism>
<keyword evidence="3" id="KW-1185">Reference proteome</keyword>
<name>A0ABR0TAI4_AURPU</name>
<feature type="compositionally biased region" description="Basic and acidic residues" evidence="1">
    <location>
        <begin position="32"/>
        <end position="47"/>
    </location>
</feature>
<dbReference type="EMBL" id="JASGXD010000015">
    <property type="protein sequence ID" value="KAK6000980.1"/>
    <property type="molecule type" value="Genomic_DNA"/>
</dbReference>